<accession>D1C2T3</accession>
<dbReference type="InParanoid" id="D1C2T3"/>
<protein>
    <recommendedName>
        <fullName evidence="4">DUF697 domain-containing protein</fullName>
    </recommendedName>
</protein>
<reference evidence="3" key="1">
    <citation type="submission" date="2009-11" db="EMBL/GenBank/DDBJ databases">
        <title>The complete chromosome 1 of Sphaerobacter thermophilus DSM 20745.</title>
        <authorList>
            <person name="Lucas S."/>
            <person name="Copeland A."/>
            <person name="Lapidus A."/>
            <person name="Glavina del Rio T."/>
            <person name="Dalin E."/>
            <person name="Tice H."/>
            <person name="Bruce D."/>
            <person name="Goodwin L."/>
            <person name="Pitluck S."/>
            <person name="Kyrpides N."/>
            <person name="Mavromatis K."/>
            <person name="Ivanova N."/>
            <person name="Mikhailova N."/>
            <person name="LaButti K.M."/>
            <person name="Clum A."/>
            <person name="Sun H.I."/>
            <person name="Brettin T."/>
            <person name="Detter J.C."/>
            <person name="Han C."/>
            <person name="Larimer F."/>
            <person name="Land M."/>
            <person name="Hauser L."/>
            <person name="Markowitz V."/>
            <person name="Cheng J.F."/>
            <person name="Hugenholtz P."/>
            <person name="Woyke T."/>
            <person name="Wu D."/>
            <person name="Steenblock K."/>
            <person name="Schneider S."/>
            <person name="Pukall R."/>
            <person name="Goeker M."/>
            <person name="Klenk H.P."/>
            <person name="Eisen J.A."/>
        </authorList>
    </citation>
    <scope>NUCLEOTIDE SEQUENCE [LARGE SCALE GENOMIC DNA]</scope>
    <source>
        <strain evidence="3">ATCC 49802 / DSM 20745 / S 6022</strain>
    </source>
</reference>
<feature type="compositionally biased region" description="Polar residues" evidence="1">
    <location>
        <begin position="308"/>
        <end position="319"/>
    </location>
</feature>
<evidence type="ECO:0000313" key="3">
    <source>
        <dbReference type="Proteomes" id="UP000002027"/>
    </source>
</evidence>
<evidence type="ECO:0008006" key="4">
    <source>
        <dbReference type="Google" id="ProtNLM"/>
    </source>
</evidence>
<evidence type="ECO:0000313" key="2">
    <source>
        <dbReference type="EMBL" id="ACZ38550.1"/>
    </source>
</evidence>
<name>D1C2T3_SPHTD</name>
<dbReference type="AlphaFoldDB" id="D1C2T3"/>
<evidence type="ECO:0000256" key="1">
    <source>
        <dbReference type="SAM" id="MobiDB-lite"/>
    </source>
</evidence>
<dbReference type="EMBL" id="CP001823">
    <property type="protein sequence ID" value="ACZ38550.1"/>
    <property type="molecule type" value="Genomic_DNA"/>
</dbReference>
<dbReference type="KEGG" id="sti:Sthe_1114"/>
<proteinExistence type="predicted"/>
<dbReference type="eggNOG" id="COG3597">
    <property type="taxonomic scope" value="Bacteria"/>
</dbReference>
<keyword evidence="3" id="KW-1185">Reference proteome</keyword>
<dbReference type="HOGENOM" id="CLU_059930_0_0_0"/>
<dbReference type="OrthoDB" id="9814531at2"/>
<feature type="region of interest" description="Disordered" evidence="1">
    <location>
        <begin position="292"/>
        <end position="319"/>
    </location>
</feature>
<organism evidence="2 3">
    <name type="scientific">Sphaerobacter thermophilus (strain ATCC 49802 / DSM 20745 / KCCM 41009 / NCIMB 13125 / S 6022)</name>
    <dbReference type="NCBI Taxonomy" id="479434"/>
    <lineage>
        <taxon>Bacteria</taxon>
        <taxon>Pseudomonadati</taxon>
        <taxon>Thermomicrobiota</taxon>
        <taxon>Thermomicrobia</taxon>
        <taxon>Sphaerobacterales</taxon>
        <taxon>Sphaerobacterineae</taxon>
        <taxon>Sphaerobacteraceae</taxon>
        <taxon>Sphaerobacter</taxon>
    </lineage>
</organism>
<dbReference type="RefSeq" id="WP_012871597.1">
    <property type="nucleotide sequence ID" value="NC_013523.1"/>
</dbReference>
<gene>
    <name evidence="2" type="ordered locus">Sthe_1114</name>
</gene>
<reference evidence="2 3" key="2">
    <citation type="journal article" date="2010" name="Stand. Genomic Sci.">
        <title>Complete genome sequence of Desulfohalobium retbaense type strain (HR(100)).</title>
        <authorList>
            <person name="Spring S."/>
            <person name="Nolan M."/>
            <person name="Lapidus A."/>
            <person name="Glavina Del Rio T."/>
            <person name="Copeland A."/>
            <person name="Tice H."/>
            <person name="Cheng J.F."/>
            <person name="Lucas S."/>
            <person name="Land M."/>
            <person name="Chen F."/>
            <person name="Bruce D."/>
            <person name="Goodwin L."/>
            <person name="Pitluck S."/>
            <person name="Ivanova N."/>
            <person name="Mavromatis K."/>
            <person name="Mikhailova N."/>
            <person name="Pati A."/>
            <person name="Chen A."/>
            <person name="Palaniappan K."/>
            <person name="Hauser L."/>
            <person name="Chang Y.J."/>
            <person name="Jeffries C.D."/>
            <person name="Munk C."/>
            <person name="Kiss H."/>
            <person name="Chain P."/>
            <person name="Han C."/>
            <person name="Brettin T."/>
            <person name="Detter J.C."/>
            <person name="Schuler E."/>
            <person name="Goker M."/>
            <person name="Rohde M."/>
            <person name="Bristow J."/>
            <person name="Eisen J.A."/>
            <person name="Markowitz V."/>
            <person name="Hugenholtz P."/>
            <person name="Kyrpides N.C."/>
            <person name="Klenk H.P."/>
        </authorList>
    </citation>
    <scope>NUCLEOTIDE SEQUENCE [LARGE SCALE GENOMIC DNA]</scope>
    <source>
        <strain evidence="3">ATCC 49802 / DSM 20745 / S 6022</strain>
    </source>
</reference>
<sequence>MGIRDFVSVVRELSFDQLRAEALLAPRILVMAKDHEQVVACRDLLFGADSEAYVDLHHTGETAPDPLEYDVVVSVGPLDTATGRTWRDLFRRVDEPIRVVEVDPRLLQGIGNVEDVRKRIADVADERALAIGRYIDAMRDACAEQTVGSTSAVNAQFALLSNLPTVLPVVGNLVAVGADFLVLTKNQLMMIYKLAAIYQRDLDDRWRIYGEMVPVVGSGLVWRTIAREVAGLMPLAVGTVPKVAIAYAGTYATGRAALLYYQKGARIDPSQMRILYEEALTTLRRNPLLFTRNGAKRSDEPVSEHADQQSASQDQPPEA</sequence>
<dbReference type="Proteomes" id="UP000002027">
    <property type="component" value="Chromosome 1"/>
</dbReference>
<feature type="compositionally biased region" description="Basic and acidic residues" evidence="1">
    <location>
        <begin position="296"/>
        <end position="307"/>
    </location>
</feature>